<feature type="compositionally biased region" description="Low complexity" evidence="1">
    <location>
        <begin position="431"/>
        <end position="444"/>
    </location>
</feature>
<dbReference type="EMBL" id="JADCTT010000014">
    <property type="protein sequence ID" value="KAF9744800.1"/>
    <property type="molecule type" value="Genomic_DNA"/>
</dbReference>
<dbReference type="AlphaFoldDB" id="A0A8H7K288"/>
<name>A0A8H7K288_BIOOC</name>
<proteinExistence type="predicted"/>
<gene>
    <name evidence="2" type="ORF">IM811_005581</name>
</gene>
<organism evidence="2 3">
    <name type="scientific">Bionectria ochroleuca</name>
    <name type="common">Gliocladium roseum</name>
    <dbReference type="NCBI Taxonomy" id="29856"/>
    <lineage>
        <taxon>Eukaryota</taxon>
        <taxon>Fungi</taxon>
        <taxon>Dikarya</taxon>
        <taxon>Ascomycota</taxon>
        <taxon>Pezizomycotina</taxon>
        <taxon>Sordariomycetes</taxon>
        <taxon>Hypocreomycetidae</taxon>
        <taxon>Hypocreales</taxon>
        <taxon>Bionectriaceae</taxon>
        <taxon>Clonostachys</taxon>
    </lineage>
</organism>
<feature type="compositionally biased region" description="Polar residues" evidence="1">
    <location>
        <begin position="1"/>
        <end position="37"/>
    </location>
</feature>
<feature type="compositionally biased region" description="Polar residues" evidence="1">
    <location>
        <begin position="66"/>
        <end position="75"/>
    </location>
</feature>
<feature type="region of interest" description="Disordered" evidence="1">
    <location>
        <begin position="602"/>
        <end position="621"/>
    </location>
</feature>
<reference evidence="2" key="1">
    <citation type="submission" date="2020-10" db="EMBL/GenBank/DDBJ databases">
        <title>High-Quality Genome Resource of Clonostachys rosea strain S41 by Oxford Nanopore Long-Read Sequencing.</title>
        <authorList>
            <person name="Wang H."/>
        </authorList>
    </citation>
    <scope>NUCLEOTIDE SEQUENCE</scope>
    <source>
        <strain evidence="2">S41</strain>
    </source>
</reference>
<evidence type="ECO:0000313" key="3">
    <source>
        <dbReference type="Proteomes" id="UP000616885"/>
    </source>
</evidence>
<feature type="region of interest" description="Disordered" evidence="1">
    <location>
        <begin position="1"/>
        <end position="318"/>
    </location>
</feature>
<feature type="region of interest" description="Disordered" evidence="1">
    <location>
        <begin position="330"/>
        <end position="390"/>
    </location>
</feature>
<sequence length="767" mass="85269">MSALQSEAPSMGSPTISSYRGVTASRQQQFASPSPRHSSPPWLSALSSPSPKFTAAFRPGSPSRLDISSSQPSLQPRTRPPTDRTRTQSAIFPSVSGDLMSNGSRQSLSTTLGSRPQRQAQDRPVSLHAALPLAMDPSRMSKRPREEQTPGQIPQIVVQTTEQGHHQKVSRTVPQRAQSPERPHQQLPPKQVPQRVGTPKRSQQLPVTQNPQRSQHHPPSEQTVQKAQPVKQPPKSQSQQQKVQTSGLSSQQQLSGQTTQKPRNSEPVQHQRSPRHMDQKDKNQNRSASETHQQHVPRQNPQREIQPPEHLPVVNDREQLQQLQTTVMELERAFRTPEPAQYQQSPTYLTQKDKPQDPSALEPNPHHVPKQTPQRETQTPEQPPVMSDHEQLQQLQITVMQLERAFHNFVNASSPSHSHKGSFDSAISNQSSLSRPSSVISPTSPKHPDMKDTYLHNPAKTYTSSPLGRPATASNDSANHSRTNSITCDSPTAEMGPKQLEGKAKSSRLRKVLSAGSMELLGEHTDIANDGHDIESTDQGLLMKRAMKIDLNRPMVRVMESMAVGNGMKRKSRTLSGLFRPKSAVATGLPNTAFEAELPLTNEPLKSPVPETTPSLTWSTDMAKPNLSREDIYQALDTREPDTPEPPSFNMNRNYASVQTQDTGTIQKPGMAPRSILKKQSQPSAYLLDTPTQIIPEIPSSPPLTVPNTPQTETHYDCWVNPFETTDLETLMDALSNVYDYDEPAESVQEVDKYQPPFAPRPISYYL</sequence>
<comment type="caution">
    <text evidence="2">The sequence shown here is derived from an EMBL/GenBank/DDBJ whole genome shotgun (WGS) entry which is preliminary data.</text>
</comment>
<feature type="compositionally biased region" description="Polar residues" evidence="1">
    <location>
        <begin position="285"/>
        <end position="303"/>
    </location>
</feature>
<feature type="compositionally biased region" description="Polar residues" evidence="1">
    <location>
        <begin position="341"/>
        <end position="350"/>
    </location>
</feature>
<feature type="compositionally biased region" description="Polar residues" evidence="1">
    <location>
        <begin position="200"/>
        <end position="213"/>
    </location>
</feature>
<feature type="compositionally biased region" description="Basic and acidic residues" evidence="1">
    <location>
        <begin position="275"/>
        <end position="284"/>
    </location>
</feature>
<accession>A0A8H7K288</accession>
<feature type="compositionally biased region" description="Polar residues" evidence="1">
    <location>
        <begin position="99"/>
        <end position="119"/>
    </location>
</feature>
<dbReference type="Proteomes" id="UP000616885">
    <property type="component" value="Unassembled WGS sequence"/>
</dbReference>
<feature type="region of interest" description="Disordered" evidence="1">
    <location>
        <begin position="411"/>
        <end position="505"/>
    </location>
</feature>
<evidence type="ECO:0000256" key="1">
    <source>
        <dbReference type="SAM" id="MobiDB-lite"/>
    </source>
</evidence>
<feature type="compositionally biased region" description="Low complexity" evidence="1">
    <location>
        <begin position="39"/>
        <end position="51"/>
    </location>
</feature>
<feature type="compositionally biased region" description="Low complexity" evidence="1">
    <location>
        <begin position="371"/>
        <end position="380"/>
    </location>
</feature>
<feature type="compositionally biased region" description="Polar residues" evidence="1">
    <location>
        <begin position="460"/>
        <end position="490"/>
    </location>
</feature>
<evidence type="ECO:0000313" key="2">
    <source>
        <dbReference type="EMBL" id="KAF9744800.1"/>
    </source>
</evidence>
<feature type="compositionally biased region" description="Polar residues" evidence="1">
    <location>
        <begin position="610"/>
        <end position="620"/>
    </location>
</feature>
<feature type="compositionally biased region" description="Polar residues" evidence="1">
    <location>
        <begin position="149"/>
        <end position="162"/>
    </location>
</feature>
<protein>
    <submittedName>
        <fullName evidence="2">Uncharacterized protein</fullName>
    </submittedName>
</protein>
<feature type="compositionally biased region" description="Low complexity" evidence="1">
    <location>
        <begin position="222"/>
        <end position="260"/>
    </location>
</feature>